<proteinExistence type="predicted"/>
<organism evidence="1 2">
    <name type="scientific">Parapedobacter pyrenivorans</name>
    <dbReference type="NCBI Taxonomy" id="1305674"/>
    <lineage>
        <taxon>Bacteria</taxon>
        <taxon>Pseudomonadati</taxon>
        <taxon>Bacteroidota</taxon>
        <taxon>Sphingobacteriia</taxon>
        <taxon>Sphingobacteriales</taxon>
        <taxon>Sphingobacteriaceae</taxon>
        <taxon>Parapedobacter</taxon>
    </lineage>
</organism>
<dbReference type="InterPro" id="IPR011990">
    <property type="entry name" value="TPR-like_helical_dom_sf"/>
</dbReference>
<evidence type="ECO:0008006" key="3">
    <source>
        <dbReference type="Google" id="ProtNLM"/>
    </source>
</evidence>
<reference evidence="1" key="2">
    <citation type="submission" date="2020-09" db="EMBL/GenBank/DDBJ databases">
        <authorList>
            <person name="Sun Q."/>
            <person name="Zhou Y."/>
        </authorList>
    </citation>
    <scope>NUCLEOTIDE SEQUENCE</scope>
    <source>
        <strain evidence="1">CGMCC 1.12195</strain>
    </source>
</reference>
<accession>A0A917HW59</accession>
<protein>
    <recommendedName>
        <fullName evidence="3">Starch-binding associating with outer membrane</fullName>
    </recommendedName>
</protein>
<dbReference type="EMBL" id="BMER01000002">
    <property type="protein sequence ID" value="GGG91653.1"/>
    <property type="molecule type" value="Genomic_DNA"/>
</dbReference>
<name>A0A917HW59_9SPHI</name>
<evidence type="ECO:0000313" key="2">
    <source>
        <dbReference type="Proteomes" id="UP000660862"/>
    </source>
</evidence>
<reference evidence="1" key="1">
    <citation type="journal article" date="2014" name="Int. J. Syst. Evol. Microbiol.">
        <title>Complete genome sequence of Corynebacterium casei LMG S-19264T (=DSM 44701T), isolated from a smear-ripened cheese.</title>
        <authorList>
            <consortium name="US DOE Joint Genome Institute (JGI-PGF)"/>
            <person name="Walter F."/>
            <person name="Albersmeier A."/>
            <person name="Kalinowski J."/>
            <person name="Ruckert C."/>
        </authorList>
    </citation>
    <scope>NUCLEOTIDE SEQUENCE</scope>
    <source>
        <strain evidence="1">CGMCC 1.12195</strain>
    </source>
</reference>
<evidence type="ECO:0000313" key="1">
    <source>
        <dbReference type="EMBL" id="GGG91653.1"/>
    </source>
</evidence>
<dbReference type="InterPro" id="IPR041662">
    <property type="entry name" value="SusD-like_2"/>
</dbReference>
<dbReference type="AlphaFoldDB" id="A0A917HW59"/>
<dbReference type="Proteomes" id="UP000660862">
    <property type="component" value="Unassembled WGS sequence"/>
</dbReference>
<gene>
    <name evidence="1" type="ORF">GCM10007415_27880</name>
</gene>
<dbReference type="Gene3D" id="1.25.40.390">
    <property type="match status" value="1"/>
</dbReference>
<dbReference type="SUPFAM" id="SSF48452">
    <property type="entry name" value="TPR-like"/>
    <property type="match status" value="1"/>
</dbReference>
<dbReference type="Pfam" id="PF12771">
    <property type="entry name" value="SusD-like_2"/>
    <property type="match status" value="1"/>
</dbReference>
<dbReference type="RefSeq" id="WP_188506639.1">
    <property type="nucleotide sequence ID" value="NZ_BMER01000002.1"/>
</dbReference>
<sequence length="501" mass="55638">MRININSIKGKAVAFGLASLLTLGACERALDINQDPNNPEVGKGTPELVFPAAVVSSAGALGGEYAILGGIWAQYWTQSSVSNQYREFDSYNVTQTALNGRFNEVFSGALNDYHFVIKKAQETEDWHYLLMGTVMKAYTYQLMVDLYDTLPYDEAFQGVENLTPAYEEGYEIYKKLIAELDNALAMEAGADPVDPTKDKALDVVFRFNMDNWVKFANTLKLKFYLRMVYAQSAEAEAGIRAMYDSGAQFLDTDAQLAIFEGTQDKSNPFFEFNFRRLNTTTNLRASVTFLSFLQTNADPRLSSYFSPTSGTTTYSGNHQGDYNNPDPALANISVARATAVDPVYFISEAESYFLQAEALERYYGGVGANELYNSGVEAAFAQYGVEDRAADFTASDGVYVYPASGDFESKLEAIIVQKWASFPGAHALEGYIEKNRTGYPKTSPVYSTDISYVPGQFVYPKNGVTGGQYPKRLIIPQDERNRNPNVPAIVPITTNVWWDKK</sequence>
<keyword evidence="2" id="KW-1185">Reference proteome</keyword>
<comment type="caution">
    <text evidence="1">The sequence shown here is derived from an EMBL/GenBank/DDBJ whole genome shotgun (WGS) entry which is preliminary data.</text>
</comment>
<dbReference type="PROSITE" id="PS51257">
    <property type="entry name" value="PROKAR_LIPOPROTEIN"/>
    <property type="match status" value="1"/>
</dbReference>